<proteinExistence type="predicted"/>
<dbReference type="RefSeq" id="WP_150621911.1">
    <property type="nucleotide sequence ID" value="NZ_CABPSQ010000001.1"/>
</dbReference>
<dbReference type="Proteomes" id="UP000414136">
    <property type="component" value="Unassembled WGS sequence"/>
</dbReference>
<dbReference type="EMBL" id="CABPSQ010000001">
    <property type="protein sequence ID" value="VVE59826.1"/>
    <property type="molecule type" value="Genomic_DNA"/>
</dbReference>
<accession>A0A5E4ZFN4</accession>
<keyword evidence="3" id="KW-1185">Reference proteome</keyword>
<organism evidence="2 3">
    <name type="scientific">Pandoraea captiosa</name>
    <dbReference type="NCBI Taxonomy" id="2508302"/>
    <lineage>
        <taxon>Bacteria</taxon>
        <taxon>Pseudomonadati</taxon>
        <taxon>Pseudomonadota</taxon>
        <taxon>Betaproteobacteria</taxon>
        <taxon>Burkholderiales</taxon>
        <taxon>Burkholderiaceae</taxon>
        <taxon>Pandoraea</taxon>
    </lineage>
</organism>
<dbReference type="AlphaFoldDB" id="A0A5E4ZFN4"/>
<feature type="compositionally biased region" description="Basic residues" evidence="1">
    <location>
        <begin position="46"/>
        <end position="61"/>
    </location>
</feature>
<evidence type="ECO:0000313" key="2">
    <source>
        <dbReference type="EMBL" id="VVE59826.1"/>
    </source>
</evidence>
<evidence type="ECO:0000256" key="1">
    <source>
        <dbReference type="SAM" id="MobiDB-lite"/>
    </source>
</evidence>
<name>A0A5E4ZFN4_9BURK</name>
<gene>
    <name evidence="2" type="ORF">PCA31118_00028</name>
</gene>
<sequence length="61" mass="6672">MRRLILPILAAVTRSITSLCPMRQAAIKSHITHPAASSVGPSGVRAAKRAAAKRRNRRRSR</sequence>
<reference evidence="2 3" key="1">
    <citation type="submission" date="2019-08" db="EMBL/GenBank/DDBJ databases">
        <authorList>
            <person name="Peeters C."/>
        </authorList>
    </citation>
    <scope>NUCLEOTIDE SEQUENCE [LARGE SCALE GENOMIC DNA]</scope>
    <source>
        <strain evidence="2 3">LMG 31118</strain>
    </source>
</reference>
<feature type="region of interest" description="Disordered" evidence="1">
    <location>
        <begin position="31"/>
        <end position="61"/>
    </location>
</feature>
<evidence type="ECO:0000313" key="3">
    <source>
        <dbReference type="Proteomes" id="UP000414136"/>
    </source>
</evidence>
<protein>
    <submittedName>
        <fullName evidence="2">Uncharacterized protein</fullName>
    </submittedName>
</protein>